<proteinExistence type="predicted"/>
<evidence type="ECO:0000313" key="1">
    <source>
        <dbReference type="EMBL" id="TWI47553.1"/>
    </source>
</evidence>
<dbReference type="Pfam" id="PF05488">
    <property type="entry name" value="PAAR_motif"/>
    <property type="match status" value="1"/>
</dbReference>
<dbReference type="CDD" id="cd14744">
    <property type="entry name" value="PAAR_CT_2"/>
    <property type="match status" value="1"/>
</dbReference>
<organism evidence="1 2">
    <name type="scientific">Pseudoduganella flava</name>
    <dbReference type="NCBI Taxonomy" id="871742"/>
    <lineage>
        <taxon>Bacteria</taxon>
        <taxon>Pseudomonadati</taxon>
        <taxon>Pseudomonadota</taxon>
        <taxon>Betaproteobacteria</taxon>
        <taxon>Burkholderiales</taxon>
        <taxon>Oxalobacteraceae</taxon>
        <taxon>Telluria group</taxon>
        <taxon>Pseudoduganella</taxon>
    </lineage>
</organism>
<reference evidence="1 2" key="1">
    <citation type="journal article" date="2015" name="Stand. Genomic Sci.">
        <title>Genomic Encyclopedia of Bacterial and Archaeal Type Strains, Phase III: the genomes of soil and plant-associated and newly described type strains.</title>
        <authorList>
            <person name="Whitman W.B."/>
            <person name="Woyke T."/>
            <person name="Klenk H.P."/>
            <person name="Zhou Y."/>
            <person name="Lilburn T.G."/>
            <person name="Beck B.J."/>
            <person name="De Vos P."/>
            <person name="Vandamme P."/>
            <person name="Eisen J.A."/>
            <person name="Garrity G."/>
            <person name="Hugenholtz P."/>
            <person name="Kyrpides N.C."/>
        </authorList>
    </citation>
    <scope>NUCLEOTIDE SEQUENCE [LARGE SCALE GENOMIC DNA]</scope>
    <source>
        <strain evidence="1 2">CGMCC 1.10685</strain>
    </source>
</reference>
<gene>
    <name evidence="1" type="ORF">IP92_02613</name>
</gene>
<sequence>MAGEIIRKGDRTDHDGTVLEGSPNDICHGKPIAFIGHKVYCPKCKGNFPIVEGVVTTTIYGKGVAVAGMKTSCGAKLIPTQFTDVVEAAGGGGGGAQGASASAARAAPAAAAAVAAAAATQPAADAAASEPAAEKAVKRIYWSYGPDRTPVESVSRHYVDLNLHVETEHYAPGETVEIVVRNDDGSELVDGVPQLTVQAKVGSDNTACVEDVFKGKTVQIGTIG</sequence>
<dbReference type="Proteomes" id="UP000315112">
    <property type="component" value="Unassembled WGS sequence"/>
</dbReference>
<dbReference type="RefSeq" id="WP_199271924.1">
    <property type="nucleotide sequence ID" value="NZ_CP046904.1"/>
</dbReference>
<name>A0A562PT65_9BURK</name>
<dbReference type="EMBL" id="VLKW01000004">
    <property type="protein sequence ID" value="TWI47553.1"/>
    <property type="molecule type" value="Genomic_DNA"/>
</dbReference>
<dbReference type="Gene3D" id="2.60.200.60">
    <property type="match status" value="1"/>
</dbReference>
<comment type="caution">
    <text evidence="1">The sequence shown here is derived from an EMBL/GenBank/DDBJ whole genome shotgun (WGS) entry which is preliminary data.</text>
</comment>
<dbReference type="InterPro" id="IPR008727">
    <property type="entry name" value="PAAR_motif"/>
</dbReference>
<accession>A0A562PT65</accession>
<protein>
    <submittedName>
        <fullName evidence="1">Putative Zn-binding protein involved in type VI secretion</fullName>
    </submittedName>
</protein>
<dbReference type="AlphaFoldDB" id="A0A562PT65"/>
<evidence type="ECO:0000313" key="2">
    <source>
        <dbReference type="Proteomes" id="UP000315112"/>
    </source>
</evidence>